<dbReference type="OrthoDB" id="272271at2759"/>
<dbReference type="InterPro" id="IPR050411">
    <property type="entry name" value="AlphaKG_dependent_hydroxylases"/>
</dbReference>
<dbReference type="EMBL" id="NPHW01003163">
    <property type="protein sequence ID" value="OXV10043.1"/>
    <property type="molecule type" value="Genomic_DNA"/>
</dbReference>
<protein>
    <recommendedName>
        <fullName evidence="2">TauD/TfdA-like domain-containing protein</fullName>
    </recommendedName>
</protein>
<dbReference type="AlphaFoldDB" id="A0A232M0X5"/>
<dbReference type="PANTHER" id="PTHR10696:SF54">
    <property type="entry name" value="FAMILY OXIDOREDUCTASE, PUTATIVE (AFU_ORTHOLOGUE AFUA_4G13850)-RELATED"/>
    <property type="match status" value="1"/>
</dbReference>
<comment type="caution">
    <text evidence="3">The sequence shown here is derived from an EMBL/GenBank/DDBJ whole genome shotgun (WGS) entry which is preliminary data.</text>
</comment>
<dbReference type="InterPro" id="IPR042098">
    <property type="entry name" value="TauD-like_sf"/>
</dbReference>
<keyword evidence="4" id="KW-1185">Reference proteome</keyword>
<sequence length="358" mass="40366">MSPPVGFPAKLTGALAWGPTSFNSNPESYVVKLGHGDIKDIDNALAKFNRENASIPHLLPENFPLSKSLGERLRGVSESLHNGRGFAVLRGLDPARYSDRENVALFVGLSGYVGDKRGFKLNHLYDRTKSSKDPSRLLPPHLPVSMAFHTDVGGGDNLALYVQSTSSQGGRILLSSFWQIYNRMLEEYPRYLQLLTENWPWEDPEGGENAESVVTNRPIVYYCDNKVQIRFARTFFKGSYFRPRSAGAPDLTSEQSHALEILSCLAKEYSIRLTPEPGDILFVNNLALLHAREAFMDSANKRHLIRMSIRDSAKCWEIPEAYRAVFDKKFNVELERQQLWTAEEFETRADGDTAPDHD</sequence>
<gene>
    <name evidence="3" type="ORF">Egran_02195</name>
</gene>
<accession>A0A232M0X5</accession>
<dbReference type="SUPFAM" id="SSF51197">
    <property type="entry name" value="Clavaminate synthase-like"/>
    <property type="match status" value="1"/>
</dbReference>
<dbReference type="Proteomes" id="UP000243515">
    <property type="component" value="Unassembled WGS sequence"/>
</dbReference>
<dbReference type="Gene3D" id="3.60.130.10">
    <property type="entry name" value="Clavaminate synthase-like"/>
    <property type="match status" value="1"/>
</dbReference>
<evidence type="ECO:0000256" key="1">
    <source>
        <dbReference type="ARBA" id="ARBA00023002"/>
    </source>
</evidence>
<evidence type="ECO:0000259" key="2">
    <source>
        <dbReference type="Pfam" id="PF02668"/>
    </source>
</evidence>
<evidence type="ECO:0000313" key="4">
    <source>
        <dbReference type="Proteomes" id="UP000243515"/>
    </source>
</evidence>
<dbReference type="Pfam" id="PF02668">
    <property type="entry name" value="TauD"/>
    <property type="match status" value="1"/>
</dbReference>
<proteinExistence type="predicted"/>
<dbReference type="PANTHER" id="PTHR10696">
    <property type="entry name" value="GAMMA-BUTYROBETAINE HYDROXYLASE-RELATED"/>
    <property type="match status" value="1"/>
</dbReference>
<reference evidence="3 4" key="1">
    <citation type="journal article" date="2015" name="Environ. Microbiol.">
        <title>Metagenome sequence of Elaphomyces granulatus from sporocarp tissue reveals Ascomycota ectomycorrhizal fingerprints of genome expansion and a Proteobacteria-rich microbiome.</title>
        <authorList>
            <person name="Quandt C.A."/>
            <person name="Kohler A."/>
            <person name="Hesse C.N."/>
            <person name="Sharpton T.J."/>
            <person name="Martin F."/>
            <person name="Spatafora J.W."/>
        </authorList>
    </citation>
    <scope>NUCLEOTIDE SEQUENCE [LARGE SCALE GENOMIC DNA]</scope>
    <source>
        <strain evidence="3 4">OSC145934</strain>
    </source>
</reference>
<keyword evidence="1" id="KW-0560">Oxidoreductase</keyword>
<name>A0A232M0X5_9EURO</name>
<evidence type="ECO:0000313" key="3">
    <source>
        <dbReference type="EMBL" id="OXV10043.1"/>
    </source>
</evidence>
<organism evidence="3 4">
    <name type="scientific">Elaphomyces granulatus</name>
    <dbReference type="NCBI Taxonomy" id="519963"/>
    <lineage>
        <taxon>Eukaryota</taxon>
        <taxon>Fungi</taxon>
        <taxon>Dikarya</taxon>
        <taxon>Ascomycota</taxon>
        <taxon>Pezizomycotina</taxon>
        <taxon>Eurotiomycetes</taxon>
        <taxon>Eurotiomycetidae</taxon>
        <taxon>Eurotiales</taxon>
        <taxon>Elaphomycetaceae</taxon>
        <taxon>Elaphomyces</taxon>
    </lineage>
</organism>
<dbReference type="InterPro" id="IPR003819">
    <property type="entry name" value="TauD/TfdA-like"/>
</dbReference>
<dbReference type="GO" id="GO:0016491">
    <property type="term" value="F:oxidoreductase activity"/>
    <property type="evidence" value="ECO:0007669"/>
    <property type="project" value="UniProtKB-KW"/>
</dbReference>
<feature type="domain" description="TauD/TfdA-like" evidence="2">
    <location>
        <begin position="60"/>
        <end position="307"/>
    </location>
</feature>